<dbReference type="Proteomes" id="UP001318860">
    <property type="component" value="Unassembled WGS sequence"/>
</dbReference>
<keyword evidence="11" id="KW-1185">Reference proteome</keyword>
<evidence type="ECO:0008006" key="12">
    <source>
        <dbReference type="Google" id="ProtNLM"/>
    </source>
</evidence>
<reference evidence="10 11" key="1">
    <citation type="journal article" date="2021" name="Comput. Struct. Biotechnol. J.">
        <title>De novo genome assembly of the potent medicinal plant Rehmannia glutinosa using nanopore technology.</title>
        <authorList>
            <person name="Ma L."/>
            <person name="Dong C."/>
            <person name="Song C."/>
            <person name="Wang X."/>
            <person name="Zheng X."/>
            <person name="Niu Y."/>
            <person name="Chen S."/>
            <person name="Feng W."/>
        </authorList>
    </citation>
    <scope>NUCLEOTIDE SEQUENCE [LARGE SCALE GENOMIC DNA]</scope>
    <source>
        <strain evidence="10">DH-2019</strain>
    </source>
</reference>
<feature type="domain" description="Glycoside hydrolase family 5" evidence="7">
    <location>
        <begin position="275"/>
        <end position="540"/>
    </location>
</feature>
<keyword evidence="5" id="KW-0812">Transmembrane</keyword>
<evidence type="ECO:0000256" key="3">
    <source>
        <dbReference type="ARBA" id="ARBA00023295"/>
    </source>
</evidence>
<evidence type="ECO:0000256" key="6">
    <source>
        <dbReference type="SAM" id="SignalP"/>
    </source>
</evidence>
<dbReference type="Gene3D" id="2.80.10.50">
    <property type="match status" value="2"/>
</dbReference>
<evidence type="ECO:0000313" key="10">
    <source>
        <dbReference type="EMBL" id="KAK6131146.1"/>
    </source>
</evidence>
<dbReference type="InterPro" id="IPR017853">
    <property type="entry name" value="GH"/>
</dbReference>
<dbReference type="InterPro" id="IPR001547">
    <property type="entry name" value="Glyco_hydro_5"/>
</dbReference>
<dbReference type="EMBL" id="JABTTQ020003506">
    <property type="protein sequence ID" value="KAK6115464.1"/>
    <property type="molecule type" value="Genomic_DNA"/>
</dbReference>
<evidence type="ECO:0000256" key="1">
    <source>
        <dbReference type="ARBA" id="ARBA00005641"/>
    </source>
</evidence>
<evidence type="ECO:0000256" key="4">
    <source>
        <dbReference type="RuleBase" id="RU361153"/>
    </source>
</evidence>
<proteinExistence type="inferred from homology"/>
<feature type="transmembrane region" description="Helical" evidence="5">
    <location>
        <begin position="128"/>
        <end position="148"/>
    </location>
</feature>
<sequence length="567" mass="64246">MKKQQFQIAASVCLFAWLLLQSVGLDLPFKAVNLGGWLVIEGWMTPSLFDGIPNKDLLVSVATDMAVLRSAMNVEALLAELGYRNDGTQVHFKSVRLNKYLCAENGGGSALVANRDVPKRWETFRVSFLFFVLCLVLHILLFVLVCALQHFVNLQLWRINETTFNFRVFNKDFVGLGTQGQGIKVFAHAAEPGIAETFKIVHNSDHPLRVRIQASNDFYLQAETENSVMADYSGSLDDWGDQDPSVFEMHIVKNLQGEYQLTNGYGPDEAPKILRNHWSTYIVEDDFRFMSQNGLNAVRIPVGWWIIYDPVPPKPFVGGSLQALDNAFTWALNYNMKVILDLHAVPGSQNGNHHSGTRDGFLEWDNSKIQETVSVIDFLAKRYAGHPSLGAIELMNEPLAPGVTLDSLKEYYKEGYDAVRTYTASAYVILSNRLGEANSTELFPLAAGFNYSVIDVHYYNRYSDYFKRLNGQQNVDYVYGKRSKELREVTREGGPLSFIGEWTADLYIDNASMRDYRRFAKAQLDVYGKATFGWAYWSYKCEQKHWSFSVLTATAFYSVIEDELGSF</sequence>
<dbReference type="Pfam" id="PF00150">
    <property type="entry name" value="Cellulase"/>
    <property type="match status" value="1"/>
</dbReference>
<name>A0ABR0VA15_REHGL</name>
<dbReference type="EMBL" id="JABTTQ020001434">
    <property type="protein sequence ID" value="KAK6131146.1"/>
    <property type="molecule type" value="Genomic_DNA"/>
</dbReference>
<dbReference type="SUPFAM" id="SSF50405">
    <property type="entry name" value="Actin-crosslinking proteins"/>
    <property type="match status" value="1"/>
</dbReference>
<dbReference type="InterPro" id="IPR057232">
    <property type="entry name" value="DUF7910"/>
</dbReference>
<dbReference type="Gene3D" id="3.20.20.80">
    <property type="entry name" value="Glycosidases"/>
    <property type="match status" value="2"/>
</dbReference>
<keyword evidence="5" id="KW-0472">Membrane</keyword>
<evidence type="ECO:0000313" key="9">
    <source>
        <dbReference type="EMBL" id="KAK6115464.1"/>
    </source>
</evidence>
<feature type="chain" id="PRO_5045031357" description="Mannan endo-1,4-beta-mannosidase" evidence="6">
    <location>
        <begin position="25"/>
        <end position="567"/>
    </location>
</feature>
<evidence type="ECO:0000259" key="8">
    <source>
        <dbReference type="Pfam" id="PF25490"/>
    </source>
</evidence>
<evidence type="ECO:0000313" key="11">
    <source>
        <dbReference type="Proteomes" id="UP001318860"/>
    </source>
</evidence>
<dbReference type="CDD" id="cd00257">
    <property type="entry name" value="beta-trefoil_FSCN-like"/>
    <property type="match status" value="1"/>
</dbReference>
<dbReference type="InterPro" id="IPR010431">
    <property type="entry name" value="Fascin"/>
</dbReference>
<organism evidence="10 11">
    <name type="scientific">Rehmannia glutinosa</name>
    <name type="common">Chinese foxglove</name>
    <dbReference type="NCBI Taxonomy" id="99300"/>
    <lineage>
        <taxon>Eukaryota</taxon>
        <taxon>Viridiplantae</taxon>
        <taxon>Streptophyta</taxon>
        <taxon>Embryophyta</taxon>
        <taxon>Tracheophyta</taxon>
        <taxon>Spermatophyta</taxon>
        <taxon>Magnoliopsida</taxon>
        <taxon>eudicotyledons</taxon>
        <taxon>Gunneridae</taxon>
        <taxon>Pentapetalae</taxon>
        <taxon>asterids</taxon>
        <taxon>lamiids</taxon>
        <taxon>Lamiales</taxon>
        <taxon>Orobanchaceae</taxon>
        <taxon>Rehmannieae</taxon>
        <taxon>Rehmannia</taxon>
    </lineage>
</organism>
<evidence type="ECO:0000259" key="7">
    <source>
        <dbReference type="Pfam" id="PF00150"/>
    </source>
</evidence>
<keyword evidence="6" id="KW-0732">Signal</keyword>
<dbReference type="InterPro" id="IPR008999">
    <property type="entry name" value="Actin-crosslinking"/>
</dbReference>
<evidence type="ECO:0000256" key="5">
    <source>
        <dbReference type="SAM" id="Phobius"/>
    </source>
</evidence>
<feature type="signal peptide" evidence="6">
    <location>
        <begin position="1"/>
        <end position="24"/>
    </location>
</feature>
<keyword evidence="3 4" id="KW-0326">Glycosidase</keyword>
<dbReference type="PANTHER" id="PTHR10551:SF13">
    <property type="entry name" value="GLUCAN 1,3-BETA-GLUCOSIDASE ARB_04467-RELATED"/>
    <property type="match status" value="1"/>
</dbReference>
<comment type="similarity">
    <text evidence="1 4">Belongs to the glycosyl hydrolase 5 (cellulase A) family.</text>
</comment>
<evidence type="ECO:0000256" key="2">
    <source>
        <dbReference type="ARBA" id="ARBA00022801"/>
    </source>
</evidence>
<gene>
    <name evidence="9" type="ORF">DH2020_007733</name>
    <name evidence="10" type="ORF">DH2020_035108</name>
</gene>
<reference evidence="10" key="2">
    <citation type="submission" date="2024-01" db="EMBL/GenBank/DDBJ databases">
        <authorList>
            <person name="Ma L."/>
        </authorList>
    </citation>
    <scope>NUCLEOTIDE SEQUENCE</scope>
    <source>
        <strain evidence="10">DH-2019</strain>
        <tissue evidence="10">Leaves</tissue>
    </source>
</reference>
<keyword evidence="5" id="KW-1133">Transmembrane helix</keyword>
<accession>A0ABR0VA15</accession>
<feature type="domain" description="DUF7910" evidence="8">
    <location>
        <begin position="153"/>
        <end position="252"/>
    </location>
</feature>
<dbReference type="SUPFAM" id="SSF51445">
    <property type="entry name" value="(Trans)glycosidases"/>
    <property type="match status" value="1"/>
</dbReference>
<comment type="caution">
    <text evidence="10">The sequence shown here is derived from an EMBL/GenBank/DDBJ whole genome shotgun (WGS) entry which is preliminary data.</text>
</comment>
<dbReference type="PANTHER" id="PTHR10551">
    <property type="entry name" value="FASCIN"/>
    <property type="match status" value="1"/>
</dbReference>
<protein>
    <recommendedName>
        <fullName evidence="12">Mannan endo-1,4-beta-mannosidase</fullName>
    </recommendedName>
</protein>
<dbReference type="Pfam" id="PF25490">
    <property type="entry name" value="DUF7910"/>
    <property type="match status" value="2"/>
</dbReference>
<keyword evidence="2 4" id="KW-0378">Hydrolase</keyword>
<feature type="domain" description="DUF7910" evidence="8">
    <location>
        <begin position="86"/>
        <end position="126"/>
    </location>
</feature>